<proteinExistence type="predicted"/>
<reference evidence="2 3" key="1">
    <citation type="submission" date="2017-10" db="EMBL/GenBank/DDBJ databases">
        <title>Bifidobacterium genomics.</title>
        <authorList>
            <person name="Lugli G.A."/>
            <person name="Milani C."/>
            <person name="Mancabelli L."/>
        </authorList>
    </citation>
    <scope>NUCLEOTIDE SEQUENCE [LARGE SCALE GENOMIC DNA]</scope>
    <source>
        <strain evidence="2 3">1524B</strain>
    </source>
</reference>
<dbReference type="Pfam" id="PF19502">
    <property type="entry name" value="DUF6036"/>
    <property type="match status" value="1"/>
</dbReference>
<dbReference type="EMBL" id="PCGZ01000011">
    <property type="protein sequence ID" value="PKU88479.1"/>
    <property type="molecule type" value="Genomic_DNA"/>
</dbReference>
<gene>
    <name evidence="2" type="ORF">CQR46_1580</name>
</gene>
<protein>
    <recommendedName>
        <fullName evidence="1">DUF6036 domain-containing protein</fullName>
    </recommendedName>
</protein>
<dbReference type="Proteomes" id="UP000233730">
    <property type="component" value="Unassembled WGS sequence"/>
</dbReference>
<evidence type="ECO:0000313" key="3">
    <source>
        <dbReference type="Proteomes" id="UP000233730"/>
    </source>
</evidence>
<dbReference type="AlphaFoldDB" id="A0A2N3QED2"/>
<accession>A0A2N3QED2</accession>
<evidence type="ECO:0000259" key="1">
    <source>
        <dbReference type="Pfam" id="PF19502"/>
    </source>
</evidence>
<organism evidence="2 3">
    <name type="scientific">Bifidobacterium pseudolongum subsp. globosum</name>
    <dbReference type="NCBI Taxonomy" id="1690"/>
    <lineage>
        <taxon>Bacteria</taxon>
        <taxon>Bacillati</taxon>
        <taxon>Actinomycetota</taxon>
        <taxon>Actinomycetes</taxon>
        <taxon>Bifidobacteriales</taxon>
        <taxon>Bifidobacteriaceae</taxon>
        <taxon>Bifidobacterium</taxon>
    </lineage>
</organism>
<sequence length="209" mass="23774">MNREQFYHLLRASAEIVENQRAIRGIDVNAKPARILIIGSQSILGSWDDEYLPAYTTRSVEVDVAFMPTAEDEYAFDMPGQDLADLIEGYLGEETRFRDSFKVYAQGVETGTAILPMRWEDRLVRLGVPGQQTRTEIYCLDPYDLCAAKLTRLEEKDRLYVGSLVEAGDIDVDKLRERVAMIRDSRFTIPLRAQAQDFLNAFAIGKTHC</sequence>
<feature type="domain" description="DUF6036" evidence="1">
    <location>
        <begin position="23"/>
        <end position="202"/>
    </location>
</feature>
<name>A0A2N3QED2_9BIFI</name>
<evidence type="ECO:0000313" key="2">
    <source>
        <dbReference type="EMBL" id="PKU88479.1"/>
    </source>
</evidence>
<comment type="caution">
    <text evidence="2">The sequence shown here is derived from an EMBL/GenBank/DDBJ whole genome shotgun (WGS) entry which is preliminary data.</text>
</comment>
<dbReference type="InterPro" id="IPR045792">
    <property type="entry name" value="DUF6036"/>
</dbReference>
<dbReference type="RefSeq" id="WP_101430312.1">
    <property type="nucleotide sequence ID" value="NZ_PCGZ01000011.1"/>
</dbReference>